<feature type="region of interest" description="Disordered" evidence="1">
    <location>
        <begin position="52"/>
        <end position="104"/>
    </location>
</feature>
<organism evidence="2 3">
    <name type="scientific">Cervus elaphus hippelaphus</name>
    <name type="common">European red deer</name>
    <dbReference type="NCBI Taxonomy" id="46360"/>
    <lineage>
        <taxon>Eukaryota</taxon>
        <taxon>Metazoa</taxon>
        <taxon>Chordata</taxon>
        <taxon>Craniata</taxon>
        <taxon>Vertebrata</taxon>
        <taxon>Euteleostomi</taxon>
        <taxon>Mammalia</taxon>
        <taxon>Eutheria</taxon>
        <taxon>Laurasiatheria</taxon>
        <taxon>Artiodactyla</taxon>
        <taxon>Ruminantia</taxon>
        <taxon>Pecora</taxon>
        <taxon>Cervidae</taxon>
        <taxon>Cervinae</taxon>
        <taxon>Cervus</taxon>
    </lineage>
</organism>
<sequence length="104" mass="10793">EAALGGRGGRGLLVHRLAVQLPGLAVEEGGVPEGVPRPAHVHSVAEVAQRGADHLGRSRRIGGHRWSPAEVDRGPEVKSSGGGWGSELKSGRGGSGVRGEVRWR</sequence>
<evidence type="ECO:0000313" key="3">
    <source>
        <dbReference type="Proteomes" id="UP000242450"/>
    </source>
</evidence>
<proteinExistence type="predicted"/>
<evidence type="ECO:0000256" key="1">
    <source>
        <dbReference type="SAM" id="MobiDB-lite"/>
    </source>
</evidence>
<dbReference type="Proteomes" id="UP000242450">
    <property type="component" value="Chromosome 5"/>
</dbReference>
<keyword evidence="3" id="KW-1185">Reference proteome</keyword>
<dbReference type="EMBL" id="MKHE01000005">
    <property type="protein sequence ID" value="OWK14634.1"/>
    <property type="molecule type" value="Genomic_DNA"/>
</dbReference>
<gene>
    <name evidence="2" type="ORF">Celaphus_00001674</name>
</gene>
<reference evidence="2 3" key="1">
    <citation type="journal article" date="2018" name="Mol. Genet. Genomics">
        <title>The red deer Cervus elaphus genome CerEla1.0: sequencing, annotating, genes, and chromosomes.</title>
        <authorList>
            <person name="Bana N.A."/>
            <person name="Nyiri A."/>
            <person name="Nagy J."/>
            <person name="Frank K."/>
            <person name="Nagy T."/>
            <person name="Steger V."/>
            <person name="Schiller M."/>
            <person name="Lakatos P."/>
            <person name="Sugar L."/>
            <person name="Horn P."/>
            <person name="Barta E."/>
            <person name="Orosz L."/>
        </authorList>
    </citation>
    <scope>NUCLEOTIDE SEQUENCE [LARGE SCALE GENOMIC DNA]</scope>
    <source>
        <strain evidence="2">Hungarian</strain>
    </source>
</reference>
<feature type="compositionally biased region" description="Gly residues" evidence="1">
    <location>
        <begin position="80"/>
        <end position="97"/>
    </location>
</feature>
<name>A0A212D942_CEREH</name>
<comment type="caution">
    <text evidence="2">The sequence shown here is derived from an EMBL/GenBank/DDBJ whole genome shotgun (WGS) entry which is preliminary data.</text>
</comment>
<feature type="non-terminal residue" evidence="2">
    <location>
        <position position="1"/>
    </location>
</feature>
<protein>
    <submittedName>
        <fullName evidence="2">Uncharacterized protein</fullName>
    </submittedName>
</protein>
<accession>A0A212D942</accession>
<evidence type="ECO:0000313" key="2">
    <source>
        <dbReference type="EMBL" id="OWK14634.1"/>
    </source>
</evidence>
<dbReference type="AlphaFoldDB" id="A0A212D942"/>